<dbReference type="Gene3D" id="3.30.565.10">
    <property type="entry name" value="Histidine kinase-like ATPase, C-terminal domain"/>
    <property type="match status" value="1"/>
</dbReference>
<comment type="catalytic activity">
    <reaction evidence="1">
        <text>ATP + protein L-histidine = ADP + protein N-phospho-L-histidine.</text>
        <dbReference type="EC" id="2.7.13.3"/>
    </reaction>
</comment>
<dbReference type="SUPFAM" id="SSF47384">
    <property type="entry name" value="Homodimeric domain of signal transducing histidine kinase"/>
    <property type="match status" value="1"/>
</dbReference>
<dbReference type="Pfam" id="PF02518">
    <property type="entry name" value="HATPase_c"/>
    <property type="match status" value="1"/>
</dbReference>
<evidence type="ECO:0000256" key="3">
    <source>
        <dbReference type="ARBA" id="ARBA00022553"/>
    </source>
</evidence>
<dbReference type="PROSITE" id="PS50109">
    <property type="entry name" value="HIS_KIN"/>
    <property type="match status" value="1"/>
</dbReference>
<evidence type="ECO:0000256" key="9">
    <source>
        <dbReference type="SAM" id="Phobius"/>
    </source>
</evidence>
<dbReference type="InterPro" id="IPR003661">
    <property type="entry name" value="HisK_dim/P_dom"/>
</dbReference>
<keyword evidence="12" id="KW-1185">Reference proteome</keyword>
<evidence type="ECO:0000313" key="12">
    <source>
        <dbReference type="Proteomes" id="UP000272528"/>
    </source>
</evidence>
<reference evidence="12" key="1">
    <citation type="submission" date="2018-12" db="EMBL/GenBank/DDBJ databases">
        <title>Genome sequence of Peanibacillus sp.</title>
        <authorList>
            <person name="Subramani G."/>
            <person name="Srinivasan S."/>
            <person name="Kim M.K."/>
        </authorList>
    </citation>
    <scope>NUCLEOTIDE SEQUENCE [LARGE SCALE GENOMIC DNA]</scope>
    <source>
        <strain evidence="12">18JY67-1</strain>
    </source>
</reference>
<feature type="domain" description="Histidine kinase" evidence="10">
    <location>
        <begin position="345"/>
        <end position="550"/>
    </location>
</feature>
<dbReference type="RefSeq" id="WP_126014925.1">
    <property type="nucleotide sequence ID" value="NZ_CP034437.1"/>
</dbReference>
<dbReference type="Gene3D" id="1.10.287.130">
    <property type="match status" value="1"/>
</dbReference>
<dbReference type="NCBIfam" id="TIGR00229">
    <property type="entry name" value="sensory_box"/>
    <property type="match status" value="1"/>
</dbReference>
<dbReference type="Proteomes" id="UP000272528">
    <property type="component" value="Chromosome"/>
</dbReference>
<dbReference type="InterPro" id="IPR003594">
    <property type="entry name" value="HATPase_dom"/>
</dbReference>
<protein>
    <recommendedName>
        <fullName evidence="2">histidine kinase</fullName>
        <ecNumber evidence="2">2.7.13.3</ecNumber>
    </recommendedName>
</protein>
<accession>A0A3S9A2G6</accession>
<dbReference type="GO" id="GO:0005524">
    <property type="term" value="F:ATP binding"/>
    <property type="evidence" value="ECO:0007669"/>
    <property type="project" value="UniProtKB-KW"/>
</dbReference>
<dbReference type="Gene3D" id="3.30.450.20">
    <property type="entry name" value="PAS domain"/>
    <property type="match status" value="1"/>
</dbReference>
<dbReference type="InterPro" id="IPR036097">
    <property type="entry name" value="HisK_dim/P_sf"/>
</dbReference>
<dbReference type="KEGG" id="palb:EJC50_09725"/>
<evidence type="ECO:0000256" key="2">
    <source>
        <dbReference type="ARBA" id="ARBA00012438"/>
    </source>
</evidence>
<dbReference type="AlphaFoldDB" id="A0A3S9A2G6"/>
<dbReference type="PANTHER" id="PTHR43065:SF46">
    <property type="entry name" value="C4-DICARBOXYLATE TRANSPORT SENSOR PROTEIN DCTB"/>
    <property type="match status" value="1"/>
</dbReference>
<dbReference type="InterPro" id="IPR005467">
    <property type="entry name" value="His_kinase_dom"/>
</dbReference>
<dbReference type="InterPro" id="IPR036890">
    <property type="entry name" value="HATPase_C_sf"/>
</dbReference>
<organism evidence="11 12">
    <name type="scientific">Paenibacillus albus</name>
    <dbReference type="NCBI Taxonomy" id="2495582"/>
    <lineage>
        <taxon>Bacteria</taxon>
        <taxon>Bacillati</taxon>
        <taxon>Bacillota</taxon>
        <taxon>Bacilli</taxon>
        <taxon>Bacillales</taxon>
        <taxon>Paenibacillaceae</taxon>
        <taxon>Paenibacillus</taxon>
    </lineage>
</organism>
<feature type="transmembrane region" description="Helical" evidence="9">
    <location>
        <begin position="34"/>
        <end position="51"/>
    </location>
</feature>
<evidence type="ECO:0000256" key="6">
    <source>
        <dbReference type="ARBA" id="ARBA00022777"/>
    </source>
</evidence>
<dbReference type="PRINTS" id="PR00344">
    <property type="entry name" value="BCTRLSENSOR"/>
</dbReference>
<evidence type="ECO:0000256" key="4">
    <source>
        <dbReference type="ARBA" id="ARBA00022679"/>
    </source>
</evidence>
<dbReference type="GO" id="GO:0000155">
    <property type="term" value="F:phosphorelay sensor kinase activity"/>
    <property type="evidence" value="ECO:0007669"/>
    <property type="project" value="InterPro"/>
</dbReference>
<dbReference type="InterPro" id="IPR035965">
    <property type="entry name" value="PAS-like_dom_sf"/>
</dbReference>
<evidence type="ECO:0000259" key="10">
    <source>
        <dbReference type="PROSITE" id="PS50109"/>
    </source>
</evidence>
<dbReference type="SMART" id="SM00388">
    <property type="entry name" value="HisKA"/>
    <property type="match status" value="1"/>
</dbReference>
<evidence type="ECO:0000256" key="1">
    <source>
        <dbReference type="ARBA" id="ARBA00000085"/>
    </source>
</evidence>
<keyword evidence="8" id="KW-0902">Two-component regulatory system</keyword>
<dbReference type="OrthoDB" id="9759607at2"/>
<keyword evidence="9" id="KW-1133">Transmembrane helix</keyword>
<keyword evidence="5" id="KW-0547">Nucleotide-binding</keyword>
<dbReference type="SMART" id="SM00387">
    <property type="entry name" value="HATPase_c"/>
    <property type="match status" value="1"/>
</dbReference>
<keyword evidence="9" id="KW-0472">Membrane</keyword>
<dbReference type="Pfam" id="PF00512">
    <property type="entry name" value="HisKA"/>
    <property type="match status" value="1"/>
</dbReference>
<keyword evidence="6" id="KW-0418">Kinase</keyword>
<feature type="transmembrane region" description="Helical" evidence="9">
    <location>
        <begin position="63"/>
        <end position="91"/>
    </location>
</feature>
<gene>
    <name evidence="11" type="ORF">EJC50_09725</name>
</gene>
<dbReference type="PANTHER" id="PTHR43065">
    <property type="entry name" value="SENSOR HISTIDINE KINASE"/>
    <property type="match status" value="1"/>
</dbReference>
<dbReference type="InterPro" id="IPR004358">
    <property type="entry name" value="Sig_transdc_His_kin-like_C"/>
</dbReference>
<dbReference type="SUPFAM" id="SSF55785">
    <property type="entry name" value="PYP-like sensor domain (PAS domain)"/>
    <property type="match status" value="1"/>
</dbReference>
<evidence type="ECO:0000256" key="7">
    <source>
        <dbReference type="ARBA" id="ARBA00022840"/>
    </source>
</evidence>
<name>A0A3S9A2G6_9BACL</name>
<sequence>MWKLMLLQFLVALLPVFVFQIWFDFTKPRKNILILITSVCASSIIMALCICSEVQGFDLDYRYVPMIIGSLYGGSAIMLTLTAIFAVSQWAFMHGDWGWIEIGGALLLLPMMYKFHKGFLNLSQRRKLMIVLSLTTAVLIIRASSFMYYYHVKHPQLTSSELTHLILHELAYFLVMWLFVVFSESLLQRERIAHQLKGVTNNYRIEVQKLQQFIDETPLGVIFVDSYGVITHINEMAIHLLRDKVGGKTRYELLGQHFTIMYDHIEKDVLGRLLHQALNGHKLSTEYVEEQGKIYLNSGICVRDIQNNTIIGAALIAHDITELNRLRAELGRMERLSLVGQMAASITHEIRNPMAVIRGFVQLMKERSPGDQQGYYRIVMDELDRANSIINDFLSLAQNRIVEKEKCSLHVIINDIMPLLMADANMRGQSIELHLADRIPTLMLNEKEMKQLILNLARNGMEAMDQHGVLRLETTAYPDYVELCVTDSGSGIPPEKLERLFEPFFTTKTRGTGLGLPLCLSIVEGHGGEIAVDSKEGTGTTFKVKFYRNRNYIGATTATAAGMHLA</sequence>
<feature type="transmembrane region" description="Helical" evidence="9">
    <location>
        <begin position="128"/>
        <end position="150"/>
    </location>
</feature>
<dbReference type="CDD" id="cd00082">
    <property type="entry name" value="HisKA"/>
    <property type="match status" value="1"/>
</dbReference>
<dbReference type="EMBL" id="CP034437">
    <property type="protein sequence ID" value="AZN39895.1"/>
    <property type="molecule type" value="Genomic_DNA"/>
</dbReference>
<dbReference type="InterPro" id="IPR000014">
    <property type="entry name" value="PAS"/>
</dbReference>
<keyword evidence="4" id="KW-0808">Transferase</keyword>
<keyword evidence="9" id="KW-0812">Transmembrane</keyword>
<keyword evidence="3" id="KW-0597">Phosphoprotein</keyword>
<evidence type="ECO:0000313" key="11">
    <source>
        <dbReference type="EMBL" id="AZN39895.1"/>
    </source>
</evidence>
<proteinExistence type="predicted"/>
<dbReference type="EC" id="2.7.13.3" evidence="2"/>
<evidence type="ECO:0000256" key="5">
    <source>
        <dbReference type="ARBA" id="ARBA00022741"/>
    </source>
</evidence>
<dbReference type="SUPFAM" id="SSF55874">
    <property type="entry name" value="ATPase domain of HSP90 chaperone/DNA topoisomerase II/histidine kinase"/>
    <property type="match status" value="1"/>
</dbReference>
<feature type="transmembrane region" description="Helical" evidence="9">
    <location>
        <begin position="97"/>
        <end position="116"/>
    </location>
</feature>
<feature type="transmembrane region" description="Helical" evidence="9">
    <location>
        <begin position="170"/>
        <end position="187"/>
    </location>
</feature>
<evidence type="ECO:0000256" key="8">
    <source>
        <dbReference type="ARBA" id="ARBA00023012"/>
    </source>
</evidence>
<keyword evidence="7" id="KW-0067">ATP-binding</keyword>